<gene>
    <name evidence="2" type="ORF">ABE65_003745</name>
</gene>
<dbReference type="Proteomes" id="UP000076623">
    <property type="component" value="Chromosome"/>
</dbReference>
<dbReference type="RefSeq" id="WP_066391429.1">
    <property type="nucleotide sequence ID" value="NZ_CP015378.1"/>
</dbReference>
<evidence type="ECO:0000313" key="3">
    <source>
        <dbReference type="Proteomes" id="UP000076623"/>
    </source>
</evidence>
<reference evidence="2 3" key="1">
    <citation type="submission" date="2016-04" db="EMBL/GenBank/DDBJ databases">
        <title>Complete genome sequence of Fictibacillus phosphorivorans G25-29, a strain toxic to nematodes.</title>
        <authorList>
            <person name="Zheng Z."/>
        </authorList>
    </citation>
    <scope>NUCLEOTIDE SEQUENCE [LARGE SCALE GENOMIC DNA]</scope>
    <source>
        <strain evidence="2 3">G25-29</strain>
    </source>
</reference>
<sequence length="96" mass="11371">MTITINAILKANPGKEESLREELIKVVQASRNEEGCISYTLHESTEDPETFVFYEKWRDEDALNRHIDSQHYKAYRKNIETLVQNREVYRLNVIDL</sequence>
<dbReference type="GO" id="GO:0004497">
    <property type="term" value="F:monooxygenase activity"/>
    <property type="evidence" value="ECO:0007669"/>
    <property type="project" value="UniProtKB-KW"/>
</dbReference>
<dbReference type="STRING" id="1221500.ABE65_003745"/>
<dbReference type="AlphaFoldDB" id="A0A160IJH3"/>
<keyword evidence="3" id="KW-1185">Reference proteome</keyword>
<dbReference type="KEGG" id="fpn:ABE65_003745"/>
<name>A0A160IJH3_9BACL</name>
<dbReference type="PANTHER" id="PTHR33336">
    <property type="entry name" value="QUINOL MONOOXYGENASE YGIN-RELATED"/>
    <property type="match status" value="1"/>
</dbReference>
<evidence type="ECO:0000259" key="1">
    <source>
        <dbReference type="PROSITE" id="PS51725"/>
    </source>
</evidence>
<accession>A0A160IJH3</accession>
<dbReference type="InterPro" id="IPR007138">
    <property type="entry name" value="ABM_dom"/>
</dbReference>
<dbReference type="PANTHER" id="PTHR33336:SF3">
    <property type="entry name" value="ABM DOMAIN-CONTAINING PROTEIN"/>
    <property type="match status" value="1"/>
</dbReference>
<organism evidence="2 3">
    <name type="scientific">Fictibacillus phosphorivorans</name>
    <dbReference type="NCBI Taxonomy" id="1221500"/>
    <lineage>
        <taxon>Bacteria</taxon>
        <taxon>Bacillati</taxon>
        <taxon>Bacillota</taxon>
        <taxon>Bacilli</taxon>
        <taxon>Bacillales</taxon>
        <taxon>Fictibacillaceae</taxon>
        <taxon>Fictibacillus</taxon>
    </lineage>
</organism>
<dbReference type="InterPro" id="IPR011008">
    <property type="entry name" value="Dimeric_a/b-barrel"/>
</dbReference>
<dbReference type="EMBL" id="CP015378">
    <property type="protein sequence ID" value="ANC75971.1"/>
    <property type="molecule type" value="Genomic_DNA"/>
</dbReference>
<dbReference type="Gene3D" id="3.30.70.100">
    <property type="match status" value="1"/>
</dbReference>
<dbReference type="Pfam" id="PF03992">
    <property type="entry name" value="ABM"/>
    <property type="match status" value="1"/>
</dbReference>
<keyword evidence="2" id="KW-0503">Monooxygenase</keyword>
<proteinExistence type="predicted"/>
<dbReference type="SUPFAM" id="SSF54909">
    <property type="entry name" value="Dimeric alpha+beta barrel"/>
    <property type="match status" value="1"/>
</dbReference>
<feature type="domain" description="ABM" evidence="1">
    <location>
        <begin position="3"/>
        <end position="91"/>
    </location>
</feature>
<keyword evidence="2" id="KW-0560">Oxidoreductase</keyword>
<evidence type="ECO:0000313" key="2">
    <source>
        <dbReference type="EMBL" id="ANC75971.1"/>
    </source>
</evidence>
<dbReference type="InterPro" id="IPR050744">
    <property type="entry name" value="AI-2_Isomerase_LsrG"/>
</dbReference>
<protein>
    <submittedName>
        <fullName evidence="2">Monooxygenase</fullName>
    </submittedName>
</protein>
<dbReference type="PROSITE" id="PS51725">
    <property type="entry name" value="ABM"/>
    <property type="match status" value="1"/>
</dbReference>